<dbReference type="Pfam" id="PF12824">
    <property type="entry name" value="MRP-L20"/>
    <property type="match status" value="1"/>
</dbReference>
<comment type="caution">
    <text evidence="1">The sequence shown here is derived from an EMBL/GenBank/DDBJ whole genome shotgun (WGS) entry which is preliminary data.</text>
</comment>
<dbReference type="PANTHER" id="PTHR28266">
    <property type="entry name" value="54S RIBOSOMAL PROTEIN L20, MITOCHONDRIAL"/>
    <property type="match status" value="1"/>
</dbReference>
<gene>
    <name evidence="1" type="ORF">H4R26_005221</name>
</gene>
<evidence type="ECO:0000313" key="2">
    <source>
        <dbReference type="Proteomes" id="UP001150907"/>
    </source>
</evidence>
<keyword evidence="2" id="KW-1185">Reference proteome</keyword>
<sequence length="161" mass="18480">MYTGRLSSVLGGTIKAAYRGLGQSMAMSSAVARSSLGTNVHFTERLEDGSIFVSRVPRVLPEISEADLPPPIREYKPAPRKELTSELRHALTKLRNEDPAHWTVSKLAKKFDVPSQLVLMVAPCPKWRREEIQRKADADWEKLGYKKRLIRINRLRRRMLW</sequence>
<proteinExistence type="predicted"/>
<reference evidence="1" key="1">
    <citation type="submission" date="2022-07" db="EMBL/GenBank/DDBJ databases">
        <title>Phylogenomic reconstructions and comparative analyses of Kickxellomycotina fungi.</title>
        <authorList>
            <person name="Reynolds N.K."/>
            <person name="Stajich J.E."/>
            <person name="Barry K."/>
            <person name="Grigoriev I.V."/>
            <person name="Crous P."/>
            <person name="Smith M.E."/>
        </authorList>
    </citation>
    <scope>NUCLEOTIDE SEQUENCE</scope>
    <source>
        <strain evidence="1">IMI 214461</strain>
    </source>
</reference>
<dbReference type="GO" id="GO:0003735">
    <property type="term" value="F:structural constituent of ribosome"/>
    <property type="evidence" value="ECO:0007669"/>
    <property type="project" value="TreeGrafter"/>
</dbReference>
<dbReference type="AlphaFoldDB" id="A0A9W8BDC2"/>
<protein>
    <submittedName>
        <fullName evidence="1">Uncharacterized protein</fullName>
    </submittedName>
</protein>
<accession>A0A9W8BDC2</accession>
<evidence type="ECO:0000313" key="1">
    <source>
        <dbReference type="EMBL" id="KAJ1999036.1"/>
    </source>
</evidence>
<dbReference type="EMBL" id="JANBQF010000803">
    <property type="protein sequence ID" value="KAJ1999036.1"/>
    <property type="molecule type" value="Genomic_DNA"/>
</dbReference>
<organism evidence="1 2">
    <name type="scientific">Coemansia thaxteri</name>
    <dbReference type="NCBI Taxonomy" id="2663907"/>
    <lineage>
        <taxon>Eukaryota</taxon>
        <taxon>Fungi</taxon>
        <taxon>Fungi incertae sedis</taxon>
        <taxon>Zoopagomycota</taxon>
        <taxon>Kickxellomycotina</taxon>
        <taxon>Kickxellomycetes</taxon>
        <taxon>Kickxellales</taxon>
        <taxon>Kickxellaceae</taxon>
        <taxon>Coemansia</taxon>
    </lineage>
</organism>
<dbReference type="PANTHER" id="PTHR28266:SF1">
    <property type="entry name" value="LARGE RIBOSOMAL SUBUNIT PROTEIN ML58"/>
    <property type="match status" value="1"/>
</dbReference>
<dbReference type="OrthoDB" id="6021263at2759"/>
<dbReference type="GO" id="GO:0005762">
    <property type="term" value="C:mitochondrial large ribosomal subunit"/>
    <property type="evidence" value="ECO:0007669"/>
    <property type="project" value="TreeGrafter"/>
</dbReference>
<dbReference type="Proteomes" id="UP001150907">
    <property type="component" value="Unassembled WGS sequence"/>
</dbReference>
<dbReference type="InterPro" id="IPR024388">
    <property type="entry name" value="Ribosomal_mL58"/>
</dbReference>
<name>A0A9W8BDC2_9FUNG</name>